<feature type="compositionally biased region" description="Basic and acidic residues" evidence="1">
    <location>
        <begin position="126"/>
        <end position="141"/>
    </location>
</feature>
<reference evidence="4" key="1">
    <citation type="journal article" date="2019" name="Int. J. Syst. Evol. Microbiol.">
        <title>The Global Catalogue of Microorganisms (GCM) 10K type strain sequencing project: providing services to taxonomists for standard genome sequencing and annotation.</title>
        <authorList>
            <consortium name="The Broad Institute Genomics Platform"/>
            <consortium name="The Broad Institute Genome Sequencing Center for Infectious Disease"/>
            <person name="Wu L."/>
            <person name="Ma J."/>
        </authorList>
    </citation>
    <scope>NUCLEOTIDE SEQUENCE [LARGE SCALE GENOMIC DNA]</scope>
    <source>
        <strain evidence="4">CCM 7950</strain>
    </source>
</reference>
<proteinExistence type="predicted"/>
<keyword evidence="2" id="KW-0732">Signal</keyword>
<gene>
    <name evidence="3" type="ORF">ACFSAV_01890</name>
</gene>
<feature type="compositionally biased region" description="Basic and acidic residues" evidence="1">
    <location>
        <begin position="82"/>
        <end position="92"/>
    </location>
</feature>
<feature type="signal peptide" evidence="2">
    <location>
        <begin position="1"/>
        <end position="29"/>
    </location>
</feature>
<evidence type="ECO:0000313" key="3">
    <source>
        <dbReference type="EMBL" id="MFD1805137.1"/>
    </source>
</evidence>
<feature type="compositionally biased region" description="Low complexity" evidence="1">
    <location>
        <begin position="34"/>
        <end position="62"/>
    </location>
</feature>
<keyword evidence="4" id="KW-1185">Reference proteome</keyword>
<accession>A0ABW4NVP6</accession>
<name>A0ABW4NVP6_9PAST</name>
<dbReference type="Proteomes" id="UP001597420">
    <property type="component" value="Unassembled WGS sequence"/>
</dbReference>
<evidence type="ECO:0000256" key="1">
    <source>
        <dbReference type="SAM" id="MobiDB-lite"/>
    </source>
</evidence>
<evidence type="ECO:0000256" key="2">
    <source>
        <dbReference type="SAM" id="SignalP"/>
    </source>
</evidence>
<evidence type="ECO:0000313" key="4">
    <source>
        <dbReference type="Proteomes" id="UP001597420"/>
    </source>
</evidence>
<sequence length="387" mass="42912">MKKSILNVSLLVGLSTLFVACGSHHHAQAKQKPQTSPQTNNSTQSQQPSQTDTQSDQRNNQPQNPPPPAPDSEQTPPSMLDDSVKTENDSHDTQSMNENTQPNTEQQSEQQAGSNDMGTQQQQDENTNRPKREVPPREDMLSKPVLLNDETLQANWEAGACDSINNCYPNEEKPNSITIKSSENASEATTISLNFGENTDEQKNYKFTLLGENGTGAVYYGHRSDQHQQENEKLSEIVYGKNTDLINKNALPSTYSAKYQKTNGFIYMPFLTDQNMPTPSYADIYLTYKNGKAEGKIIKSNESDPLFNINNASKNVDNTDTLTITPTNNNPDLQSEDKAIFTIYFLNSAKEKNDRKYIAGSGSGNKWTGILVAEKQDTNSTTTPKAP</sequence>
<comment type="caution">
    <text evidence="3">The sequence shown here is derived from an EMBL/GenBank/DDBJ whole genome shotgun (WGS) entry which is preliminary data.</text>
</comment>
<feature type="chain" id="PRO_5046833506" evidence="2">
    <location>
        <begin position="30"/>
        <end position="387"/>
    </location>
</feature>
<feature type="compositionally biased region" description="Polar residues" evidence="1">
    <location>
        <begin position="93"/>
        <end position="125"/>
    </location>
</feature>
<dbReference type="PROSITE" id="PS51257">
    <property type="entry name" value="PROKAR_LIPOPROTEIN"/>
    <property type="match status" value="1"/>
</dbReference>
<protein>
    <submittedName>
        <fullName evidence="3">Uncharacterized protein</fullName>
    </submittedName>
</protein>
<dbReference type="EMBL" id="JBHUFP010000004">
    <property type="protein sequence ID" value="MFD1805137.1"/>
    <property type="molecule type" value="Genomic_DNA"/>
</dbReference>
<organism evidence="3 4">
    <name type="scientific">Pasteurella oralis</name>
    <dbReference type="NCBI Taxonomy" id="1071947"/>
    <lineage>
        <taxon>Bacteria</taxon>
        <taxon>Pseudomonadati</taxon>
        <taxon>Pseudomonadota</taxon>
        <taxon>Gammaproteobacteria</taxon>
        <taxon>Pasteurellales</taxon>
        <taxon>Pasteurellaceae</taxon>
        <taxon>Pasteurella</taxon>
    </lineage>
</organism>
<feature type="region of interest" description="Disordered" evidence="1">
    <location>
        <begin position="28"/>
        <end position="142"/>
    </location>
</feature>
<dbReference type="RefSeq" id="WP_379095573.1">
    <property type="nucleotide sequence ID" value="NZ_JBHUFP010000004.1"/>
</dbReference>